<proteinExistence type="predicted"/>
<dbReference type="SMART" id="SM00822">
    <property type="entry name" value="PKS_KR"/>
    <property type="match status" value="1"/>
</dbReference>
<evidence type="ECO:0000256" key="2">
    <source>
        <dbReference type="ARBA" id="ARBA00023268"/>
    </source>
</evidence>
<dbReference type="GO" id="GO:0006633">
    <property type="term" value="P:fatty acid biosynthetic process"/>
    <property type="evidence" value="ECO:0007669"/>
    <property type="project" value="TreeGrafter"/>
</dbReference>
<dbReference type="PANTHER" id="PTHR43775">
    <property type="entry name" value="FATTY ACID SYNTHASE"/>
    <property type="match status" value="1"/>
</dbReference>
<dbReference type="AlphaFoldDB" id="A0A369UW37"/>
<feature type="domain" description="Ketoreductase" evidence="3">
    <location>
        <begin position="54"/>
        <end position="227"/>
    </location>
</feature>
<dbReference type="PANTHER" id="PTHR43775:SF51">
    <property type="entry name" value="INACTIVE PHENOLPHTHIOCEROL SYNTHESIS POLYKETIDE SYNTHASE TYPE I PKS1-RELATED"/>
    <property type="match status" value="1"/>
</dbReference>
<evidence type="ECO:0000313" key="4">
    <source>
        <dbReference type="EMBL" id="RDD83800.1"/>
    </source>
</evidence>
<dbReference type="InterPro" id="IPR036291">
    <property type="entry name" value="NAD(P)-bd_dom_sf"/>
</dbReference>
<dbReference type="Gene3D" id="3.40.50.720">
    <property type="entry name" value="NAD(P)-binding Rossmann-like Domain"/>
    <property type="match status" value="1"/>
</dbReference>
<keyword evidence="1" id="KW-0808">Transferase</keyword>
<sequence>WDVRRAGEAFGLMSRARHVGKLVLSVPSVPAVASSGVSSGVPSGVSSEGEGGDGWVLVSGGSGVLGGVVARHLVEVRGVRRLVLLSRSGDVGALGGELSGLGAEVRVVVCDVADRVALGGVVEGLPGGVSGVVHAAGVLDDVVVEGLSRERLEGVLAAKVVGGWNLHEVMADSGGMFVLFSSAAGVLGAAGQSNYAAGNAFLDGLAAFRRARGLSGVSVAWGLWEQRSVMTGGLEGSDLARMRRMGVLPMSTEDGLRLLDTAEQS</sequence>
<keyword evidence="2" id="KW-0511">Multifunctional enzyme</keyword>
<evidence type="ECO:0000259" key="3">
    <source>
        <dbReference type="SMART" id="SM00822"/>
    </source>
</evidence>
<evidence type="ECO:0000256" key="1">
    <source>
        <dbReference type="ARBA" id="ARBA00022679"/>
    </source>
</evidence>
<protein>
    <submittedName>
        <fullName evidence="4">SDR family NAD(P)-dependent oxidoreductase</fullName>
    </submittedName>
</protein>
<comment type="caution">
    <text evidence="4">The sequence shown here is derived from an EMBL/GenBank/DDBJ whole genome shotgun (WGS) entry which is preliminary data.</text>
</comment>
<dbReference type="GO" id="GO:0004312">
    <property type="term" value="F:fatty acid synthase activity"/>
    <property type="evidence" value="ECO:0007669"/>
    <property type="project" value="TreeGrafter"/>
</dbReference>
<gene>
    <name evidence="4" type="ORF">DVZ84_38655</name>
</gene>
<reference evidence="4 5" key="1">
    <citation type="submission" date="2018-07" db="EMBL/GenBank/DDBJ databases">
        <title>Genome guided investigation of antibiotics producing actinomycetales strain isolated from a Macau mangrove ecosystem.</title>
        <authorList>
            <person name="Hu D."/>
        </authorList>
    </citation>
    <scope>NUCLEOTIDE SEQUENCE [LARGE SCALE GENOMIC DNA]</scope>
    <source>
        <strain evidence="4 5">2297</strain>
    </source>
</reference>
<name>A0A369UW37_9ACTN</name>
<feature type="non-terminal residue" evidence="4">
    <location>
        <position position="1"/>
    </location>
</feature>
<organism evidence="4 5">
    <name type="scientific">Streptomyces parvulus</name>
    <dbReference type="NCBI Taxonomy" id="146923"/>
    <lineage>
        <taxon>Bacteria</taxon>
        <taxon>Bacillati</taxon>
        <taxon>Actinomycetota</taxon>
        <taxon>Actinomycetes</taxon>
        <taxon>Kitasatosporales</taxon>
        <taxon>Streptomycetaceae</taxon>
        <taxon>Streptomyces</taxon>
    </lineage>
</organism>
<dbReference type="Proteomes" id="UP000253742">
    <property type="component" value="Unassembled WGS sequence"/>
</dbReference>
<dbReference type="InterPro" id="IPR050091">
    <property type="entry name" value="PKS_NRPS_Biosynth_Enz"/>
</dbReference>
<evidence type="ECO:0000313" key="5">
    <source>
        <dbReference type="Proteomes" id="UP000253742"/>
    </source>
</evidence>
<feature type="non-terminal residue" evidence="4">
    <location>
        <position position="265"/>
    </location>
</feature>
<dbReference type="Pfam" id="PF08659">
    <property type="entry name" value="KR"/>
    <property type="match status" value="1"/>
</dbReference>
<dbReference type="InterPro" id="IPR013968">
    <property type="entry name" value="PKS_KR"/>
</dbReference>
<dbReference type="EMBL" id="QQBH01000099">
    <property type="protein sequence ID" value="RDD83800.1"/>
    <property type="molecule type" value="Genomic_DNA"/>
</dbReference>
<dbReference type="SUPFAM" id="SSF51735">
    <property type="entry name" value="NAD(P)-binding Rossmann-fold domains"/>
    <property type="match status" value="1"/>
</dbReference>
<dbReference type="InterPro" id="IPR057326">
    <property type="entry name" value="KR_dom"/>
</dbReference>
<dbReference type="OrthoDB" id="9778690at2"/>
<accession>A0A369UW37</accession>